<sequence>MDNSIWFRGNTEADEEQTVQVELQLMGRCKLTVAVDDSDKVDKQHHKNATAPNLIHSLDSSLLHFSALRFDAPIALIHDSVLCRATDMSSLSAIVRETYMHLFAEHDYLRDFADQIEAETDPPIIGDLQPESVIESTYFFC</sequence>
<comment type="catalytic activity">
    <reaction evidence="7">
        <text>RNA(n) + a ribonucleoside 5'-triphosphate = RNA(n+1) + diphosphate</text>
        <dbReference type="Rhea" id="RHEA:21248"/>
        <dbReference type="Rhea" id="RHEA-COMP:14527"/>
        <dbReference type="Rhea" id="RHEA-COMP:17342"/>
        <dbReference type="ChEBI" id="CHEBI:33019"/>
        <dbReference type="ChEBI" id="CHEBI:61557"/>
        <dbReference type="ChEBI" id="CHEBI:140395"/>
        <dbReference type="EC" id="2.7.7.6"/>
    </reaction>
</comment>
<dbReference type="GO" id="GO:0003677">
    <property type="term" value="F:DNA binding"/>
    <property type="evidence" value="ECO:0007669"/>
    <property type="project" value="InterPro"/>
</dbReference>
<dbReference type="EMBL" id="GU943054">
    <property type="protein sequence ID" value="ADD94992.1"/>
    <property type="molecule type" value="Genomic_DNA"/>
</dbReference>
<dbReference type="PANTHER" id="PTHR10102:SF0">
    <property type="entry name" value="DNA-DIRECTED RNA POLYMERASE, MITOCHONDRIAL"/>
    <property type="match status" value="1"/>
</dbReference>
<proteinExistence type="inferred from homology"/>
<keyword evidence="4" id="KW-0808">Transferase</keyword>
<feature type="domain" description="DNA-directed RNA polymerase C-terminal" evidence="8">
    <location>
        <begin position="32"/>
        <end position="119"/>
    </location>
</feature>
<dbReference type="RefSeq" id="YP_009807918.1">
    <property type="nucleotide sequence ID" value="NC_048031.1"/>
</dbReference>
<protein>
    <recommendedName>
        <fullName evidence="2">DNA-directed RNA polymerase</fullName>
        <ecNumber evidence="2">2.7.7.6</ecNumber>
    </recommendedName>
</protein>
<evidence type="ECO:0000256" key="3">
    <source>
        <dbReference type="ARBA" id="ARBA00022478"/>
    </source>
</evidence>
<dbReference type="GO" id="GO:0003899">
    <property type="term" value="F:DNA-directed RNA polymerase activity"/>
    <property type="evidence" value="ECO:0007669"/>
    <property type="project" value="UniProtKB-EC"/>
</dbReference>
<evidence type="ECO:0000256" key="5">
    <source>
        <dbReference type="ARBA" id="ARBA00022695"/>
    </source>
</evidence>
<evidence type="ECO:0000256" key="7">
    <source>
        <dbReference type="ARBA" id="ARBA00048552"/>
    </source>
</evidence>
<keyword evidence="6" id="KW-0804">Transcription</keyword>
<dbReference type="KEGG" id="vg:54998808"/>
<keyword evidence="10" id="KW-1185">Reference proteome</keyword>
<dbReference type="Proteomes" id="UP000584901">
    <property type="component" value="Segment"/>
</dbReference>
<name>D6PGZ1_9CAUD</name>
<dbReference type="Pfam" id="PF00940">
    <property type="entry name" value="RNA_pol"/>
    <property type="match status" value="1"/>
</dbReference>
<dbReference type="GO" id="GO:0006351">
    <property type="term" value="P:DNA-templated transcription"/>
    <property type="evidence" value="ECO:0007669"/>
    <property type="project" value="InterPro"/>
</dbReference>
<keyword evidence="5" id="KW-0548">Nucleotidyltransferase</keyword>
<evidence type="ECO:0000256" key="1">
    <source>
        <dbReference type="ARBA" id="ARBA00009493"/>
    </source>
</evidence>
<accession>D6PGZ1</accession>
<dbReference type="PANTHER" id="PTHR10102">
    <property type="entry name" value="DNA-DIRECTED RNA POLYMERASE, MITOCHONDRIAL"/>
    <property type="match status" value="1"/>
</dbReference>
<dbReference type="EC" id="2.7.7.6" evidence="2"/>
<evidence type="ECO:0000259" key="8">
    <source>
        <dbReference type="Pfam" id="PF00940"/>
    </source>
</evidence>
<keyword evidence="3" id="KW-0240">DNA-directed RNA polymerase</keyword>
<reference evidence="9 10" key="1">
    <citation type="journal article" date="2010" name="ISME J.">
        <title>Metagenome of the Mediterranean deep chlorophyll maximum studied by direct and fosmid library 454 pyrosequencing.</title>
        <authorList>
            <person name="Ghai R."/>
            <person name="Martin-Cuadrado A.B."/>
            <person name="Molto A.G."/>
            <person name="Heredia I.G."/>
            <person name="Cabrera R."/>
            <person name="Martin J."/>
            <person name="Verdu M."/>
            <person name="Deschamps P."/>
            <person name="Moreira D."/>
            <person name="Lopez-Garcia P."/>
            <person name="Mira A."/>
            <person name="Rodriguez-Valera F."/>
        </authorList>
    </citation>
    <scope>NUCLEOTIDE SEQUENCE [LARGE SCALE GENOMIC DNA]</scope>
</reference>
<comment type="similarity">
    <text evidence="1">Belongs to the phage and mitochondrial RNA polymerase family.</text>
</comment>
<dbReference type="InterPro" id="IPR046950">
    <property type="entry name" value="DNA-dir_Rpol_C_phage-type"/>
</dbReference>
<dbReference type="Gene3D" id="3.30.70.370">
    <property type="match status" value="1"/>
</dbReference>
<evidence type="ECO:0000313" key="9">
    <source>
        <dbReference type="EMBL" id="ADD94992.1"/>
    </source>
</evidence>
<dbReference type="GO" id="GO:0000428">
    <property type="term" value="C:DNA-directed RNA polymerase complex"/>
    <property type="evidence" value="ECO:0007669"/>
    <property type="project" value="UniProtKB-KW"/>
</dbReference>
<dbReference type="InterPro" id="IPR043502">
    <property type="entry name" value="DNA/RNA_pol_sf"/>
</dbReference>
<evidence type="ECO:0000256" key="4">
    <source>
        <dbReference type="ARBA" id="ARBA00022679"/>
    </source>
</evidence>
<evidence type="ECO:0000313" key="10">
    <source>
        <dbReference type="Proteomes" id="UP000584901"/>
    </source>
</evidence>
<organism evidence="9 10">
    <name type="scientific">uncultured phage MedDCM-OCT-S04-C24</name>
    <dbReference type="NCBI Taxonomy" id="743543"/>
    <lineage>
        <taxon>Viruses</taxon>
        <taxon>Duplodnaviria</taxon>
        <taxon>Heunggongvirae</taxon>
        <taxon>Uroviricota</taxon>
        <taxon>Caudoviricetes</taxon>
        <taxon>Autographivirales</taxon>
        <taxon>Pekhitvirus</taxon>
        <taxon>Pekhitvirus S04C24</taxon>
    </lineage>
</organism>
<dbReference type="InterPro" id="IPR002092">
    <property type="entry name" value="DNA-dir_Rpol_phage-type"/>
</dbReference>
<evidence type="ECO:0000256" key="6">
    <source>
        <dbReference type="ARBA" id="ARBA00023163"/>
    </source>
</evidence>
<dbReference type="SUPFAM" id="SSF56672">
    <property type="entry name" value="DNA/RNA polymerases"/>
    <property type="match status" value="1"/>
</dbReference>
<dbReference type="GeneID" id="54998808"/>
<evidence type="ECO:0000256" key="2">
    <source>
        <dbReference type="ARBA" id="ARBA00012418"/>
    </source>
</evidence>